<feature type="transmembrane region" description="Helical" evidence="1">
    <location>
        <begin position="56"/>
        <end position="75"/>
    </location>
</feature>
<dbReference type="EMBL" id="JFYZ01000001">
    <property type="protein sequence ID" value="EZP84707.1"/>
    <property type="molecule type" value="Genomic_DNA"/>
</dbReference>
<organism evidence="2 3">
    <name type="scientific">Novosphingobium resinovorum</name>
    <dbReference type="NCBI Taxonomy" id="158500"/>
    <lineage>
        <taxon>Bacteria</taxon>
        <taxon>Pseudomonadati</taxon>
        <taxon>Pseudomonadota</taxon>
        <taxon>Alphaproteobacteria</taxon>
        <taxon>Sphingomonadales</taxon>
        <taxon>Sphingomonadaceae</taxon>
        <taxon>Novosphingobium</taxon>
    </lineage>
</organism>
<dbReference type="PATRIC" id="fig|158500.4.peg.480"/>
<proteinExistence type="predicted"/>
<feature type="transmembrane region" description="Helical" evidence="1">
    <location>
        <begin position="136"/>
        <end position="158"/>
    </location>
</feature>
<dbReference type="Proteomes" id="UP000024329">
    <property type="component" value="Unassembled WGS sequence"/>
</dbReference>
<evidence type="ECO:0000313" key="3">
    <source>
        <dbReference type="Proteomes" id="UP000024329"/>
    </source>
</evidence>
<keyword evidence="1" id="KW-1133">Transmembrane helix</keyword>
<evidence type="ECO:0000313" key="2">
    <source>
        <dbReference type="EMBL" id="EZP84707.1"/>
    </source>
</evidence>
<keyword evidence="1" id="KW-0472">Membrane</keyword>
<feature type="transmembrane region" description="Helical" evidence="1">
    <location>
        <begin position="104"/>
        <end position="129"/>
    </location>
</feature>
<feature type="transmembrane region" description="Helical" evidence="1">
    <location>
        <begin position="32"/>
        <end position="49"/>
    </location>
</feature>
<name>A0A031K7W4_9SPHN</name>
<comment type="caution">
    <text evidence="2">The sequence shown here is derived from an EMBL/GenBank/DDBJ whole genome shotgun (WGS) entry which is preliminary data.</text>
</comment>
<accession>A0A031K7W4</accession>
<gene>
    <name evidence="2" type="ORF">BV97_00465</name>
</gene>
<evidence type="ECO:0000256" key="1">
    <source>
        <dbReference type="SAM" id="Phobius"/>
    </source>
</evidence>
<dbReference type="AlphaFoldDB" id="A0A031K7W4"/>
<sequence>MLLALASAAGIAGVAALRLAWRQARRSMPLNALGWALLLVSSVVGWMGAGAWGTSIAALWSMGAAFVLLVHAALVSEPAKVAASNRRAGMLPESGEPLRLGGRVLTFVLVGIVSALPSVGAALAIAALGRMLGWSLANALALAFFAMPVAWMLIAYAVLMQPTRRGQVKVLAISTLPAWPALAAGLLS</sequence>
<reference evidence="2 3" key="1">
    <citation type="submission" date="2014-03" db="EMBL/GenBank/DDBJ databases">
        <title>Whole genome sequence of Novosphingobium resinovorum KF1.</title>
        <authorList>
            <person name="Gan H.M."/>
            <person name="Gan H.Y."/>
            <person name="Chew T.H."/>
            <person name="Savka M.A."/>
        </authorList>
    </citation>
    <scope>NUCLEOTIDE SEQUENCE [LARGE SCALE GENOMIC DNA]</scope>
    <source>
        <strain evidence="2 3">KF1</strain>
    </source>
</reference>
<keyword evidence="1" id="KW-0812">Transmembrane</keyword>
<protein>
    <submittedName>
        <fullName evidence="2">Uncharacterized protein</fullName>
    </submittedName>
</protein>
<dbReference type="eggNOG" id="ENOG502ZSV5">
    <property type="taxonomic scope" value="Bacteria"/>
</dbReference>